<dbReference type="EMBL" id="PYDT01000009">
    <property type="protein sequence ID" value="THU48649.1"/>
    <property type="molecule type" value="Genomic_DNA"/>
</dbReference>
<keyword evidence="2" id="KW-0472">Membrane</keyword>
<gene>
    <name evidence="4" type="ORF">C4D60_Mb06t01210</name>
</gene>
<accession>A0A4S8IKH7</accession>
<dbReference type="Pfam" id="PF11820">
    <property type="entry name" value="DUF3339"/>
    <property type="match status" value="1"/>
</dbReference>
<evidence type="ECO:0000313" key="5">
    <source>
        <dbReference type="Proteomes" id="UP000317650"/>
    </source>
</evidence>
<evidence type="ECO:0000313" key="4">
    <source>
        <dbReference type="EMBL" id="THU48649.1"/>
    </source>
</evidence>
<feature type="transmembrane region" description="Helical" evidence="2">
    <location>
        <begin position="6"/>
        <end position="23"/>
    </location>
</feature>
<organism evidence="4 5">
    <name type="scientific">Musa balbisiana</name>
    <name type="common">Banana</name>
    <dbReference type="NCBI Taxonomy" id="52838"/>
    <lineage>
        <taxon>Eukaryota</taxon>
        <taxon>Viridiplantae</taxon>
        <taxon>Streptophyta</taxon>
        <taxon>Embryophyta</taxon>
        <taxon>Tracheophyta</taxon>
        <taxon>Spermatophyta</taxon>
        <taxon>Magnoliopsida</taxon>
        <taxon>Liliopsida</taxon>
        <taxon>Zingiberales</taxon>
        <taxon>Musaceae</taxon>
        <taxon>Musa</taxon>
    </lineage>
</organism>
<dbReference type="InterPro" id="IPR050365">
    <property type="entry name" value="TIM50"/>
</dbReference>
<dbReference type="NCBIfam" id="TIGR02251">
    <property type="entry name" value="HIF-SF_euk"/>
    <property type="match status" value="1"/>
</dbReference>
<dbReference type="Gene3D" id="3.40.50.1000">
    <property type="entry name" value="HAD superfamily/HAD-like"/>
    <property type="match status" value="1"/>
</dbReference>
<keyword evidence="5" id="KW-1185">Reference proteome</keyword>
<feature type="transmembrane region" description="Helical" evidence="2">
    <location>
        <begin position="44"/>
        <end position="65"/>
    </location>
</feature>
<evidence type="ECO:0000259" key="3">
    <source>
        <dbReference type="PROSITE" id="PS50969"/>
    </source>
</evidence>
<evidence type="ECO:0000256" key="2">
    <source>
        <dbReference type="SAM" id="Phobius"/>
    </source>
</evidence>
<dbReference type="SUPFAM" id="SSF56784">
    <property type="entry name" value="HAD-like"/>
    <property type="match status" value="1"/>
</dbReference>
<evidence type="ECO:0000256" key="1">
    <source>
        <dbReference type="SAM" id="MobiDB-lite"/>
    </source>
</evidence>
<dbReference type="CDD" id="cd07521">
    <property type="entry name" value="HAD_FCP1-like"/>
    <property type="match status" value="1"/>
</dbReference>
<dbReference type="InterPro" id="IPR023214">
    <property type="entry name" value="HAD_sf"/>
</dbReference>
<dbReference type="InterPro" id="IPR021775">
    <property type="entry name" value="DUF3339"/>
</dbReference>
<keyword evidence="2" id="KW-0812">Transmembrane</keyword>
<feature type="domain" description="FCP1 homology" evidence="3">
    <location>
        <begin position="259"/>
        <end position="398"/>
    </location>
</feature>
<feature type="region of interest" description="Disordered" evidence="1">
    <location>
        <begin position="157"/>
        <end position="181"/>
    </location>
</feature>
<dbReference type="STRING" id="52838.A0A4S8IKH7"/>
<dbReference type="InterPro" id="IPR004274">
    <property type="entry name" value="FCP1_dom"/>
</dbReference>
<dbReference type="AlphaFoldDB" id="A0A4S8IKH7"/>
<dbReference type="PROSITE" id="PS50969">
    <property type="entry name" value="FCP1"/>
    <property type="match status" value="1"/>
</dbReference>
<protein>
    <recommendedName>
        <fullName evidence="3">FCP1 homology domain-containing protein</fullName>
    </recommendedName>
</protein>
<reference evidence="4 5" key="1">
    <citation type="journal article" date="2019" name="Nat. Plants">
        <title>Genome sequencing of Musa balbisiana reveals subgenome evolution and function divergence in polyploid bananas.</title>
        <authorList>
            <person name="Yao X."/>
        </authorList>
    </citation>
    <scope>NUCLEOTIDE SEQUENCE [LARGE SCALE GENOMIC DNA]</scope>
    <source>
        <strain evidence="5">cv. DH-PKW</strain>
        <tissue evidence="4">Leaves</tissue>
    </source>
</reference>
<comment type="caution">
    <text evidence="4">The sequence shown here is derived from an EMBL/GenBank/DDBJ whole genome shotgun (WGS) entry which is preliminary data.</text>
</comment>
<keyword evidence="2" id="KW-1133">Transmembrane helix</keyword>
<dbReference type="GO" id="GO:0016791">
    <property type="term" value="F:phosphatase activity"/>
    <property type="evidence" value="ECO:0007669"/>
    <property type="project" value="InterPro"/>
</dbReference>
<dbReference type="InterPro" id="IPR011948">
    <property type="entry name" value="Dullard_phosphatase"/>
</dbReference>
<proteinExistence type="predicted"/>
<dbReference type="InterPro" id="IPR036412">
    <property type="entry name" value="HAD-like_sf"/>
</dbReference>
<dbReference type="Pfam" id="PF03031">
    <property type="entry name" value="NIF"/>
    <property type="match status" value="1"/>
</dbReference>
<sequence length="458" mass="51274">MADWGPVFVAVVLFVLLSPGLLFQIPGKGRVVEFGSLQTSGVAIFIHSIIFLGLAAVFMLVIGIHELSDVTTANCMSETIFSPVFHHPKDTSGSILEKELSKIKDKVNHHDSEVQELKASSFSCSETLQTREISMKSSTAVACENNVNSASFEASDIQNSHSHPHDMGRHHAKTQSDDEYSDLGNLSSEVSAIYLAMQNSKLECVDEHSQDTISTDGCVEPDESDEFDDFDPYLFIKDLPDLSAVVPRFRPMLLPKQTRSCPSTTLVLDLDGMMNDSSLAKCVFWPYLKDFLEKVASLFETIIFTASQSIYAEQLLNVLDPKRKLFRHRVYRESCVFVDGNYLKDLSVLGRDLARVIIVDNSPQAFGFQLDNGIPIESWFDNRNDRELLSLLPFLESLAGTDDVRPLIAKKFNLREKKSETQLMHQFFEVAMNDSFITMEAPDAVNQAPASSETWYVE</sequence>
<dbReference type="PANTHER" id="PTHR12210">
    <property type="entry name" value="DULLARD PROTEIN PHOSPHATASE"/>
    <property type="match status" value="1"/>
</dbReference>
<dbReference type="SMART" id="SM00577">
    <property type="entry name" value="CPDc"/>
    <property type="match status" value="1"/>
</dbReference>
<name>A0A4S8IKH7_MUSBA</name>
<dbReference type="Proteomes" id="UP000317650">
    <property type="component" value="Chromosome 6"/>
</dbReference>